<feature type="transmembrane region" description="Helical" evidence="6">
    <location>
        <begin position="451"/>
        <end position="475"/>
    </location>
</feature>
<dbReference type="AlphaFoldDB" id="A0A557RJE1"/>
<feature type="transmembrane region" description="Helical" evidence="6">
    <location>
        <begin position="142"/>
        <end position="160"/>
    </location>
</feature>
<dbReference type="PANTHER" id="PTHR10283:SF82">
    <property type="entry name" value="SOLUTE CARRIER FAMILY 13 MEMBER 2"/>
    <property type="match status" value="1"/>
</dbReference>
<evidence type="ECO:0000259" key="7">
    <source>
        <dbReference type="Pfam" id="PF03600"/>
    </source>
</evidence>
<dbReference type="EMBL" id="VMKP01000002">
    <property type="protein sequence ID" value="TVO65268.1"/>
    <property type="molecule type" value="Genomic_DNA"/>
</dbReference>
<keyword evidence="4 6" id="KW-1133">Transmembrane helix</keyword>
<feature type="transmembrane region" description="Helical" evidence="6">
    <location>
        <begin position="27"/>
        <end position="46"/>
    </location>
</feature>
<dbReference type="Proteomes" id="UP000316688">
    <property type="component" value="Unassembled WGS sequence"/>
</dbReference>
<comment type="caution">
    <text evidence="8">The sequence shown here is derived from an EMBL/GenBank/DDBJ whole genome shotgun (WGS) entry which is preliminary data.</text>
</comment>
<dbReference type="PANTHER" id="PTHR10283">
    <property type="entry name" value="SOLUTE CARRIER FAMILY 13 MEMBER"/>
    <property type="match status" value="1"/>
</dbReference>
<feature type="transmembrane region" description="Helical" evidence="6">
    <location>
        <begin position="413"/>
        <end position="431"/>
    </location>
</feature>
<evidence type="ECO:0000256" key="5">
    <source>
        <dbReference type="ARBA" id="ARBA00023136"/>
    </source>
</evidence>
<feature type="transmembrane region" description="Helical" evidence="6">
    <location>
        <begin position="238"/>
        <end position="260"/>
    </location>
</feature>
<evidence type="ECO:0000313" key="8">
    <source>
        <dbReference type="EMBL" id="TVO65268.1"/>
    </source>
</evidence>
<evidence type="ECO:0000256" key="3">
    <source>
        <dbReference type="ARBA" id="ARBA00022692"/>
    </source>
</evidence>
<protein>
    <submittedName>
        <fullName evidence="8">SLC13 family permease</fullName>
    </submittedName>
</protein>
<feature type="transmembrane region" description="Helical" evidence="6">
    <location>
        <begin position="305"/>
        <end position="323"/>
    </location>
</feature>
<feature type="transmembrane region" description="Helical" evidence="6">
    <location>
        <begin position="335"/>
        <end position="354"/>
    </location>
</feature>
<gene>
    <name evidence="8" type="ORF">FPL11_04055</name>
</gene>
<feature type="transmembrane region" description="Helical" evidence="6">
    <location>
        <begin position="78"/>
        <end position="96"/>
    </location>
</feature>
<dbReference type="InterPro" id="IPR004680">
    <property type="entry name" value="Cit_transptr-like_dom"/>
</dbReference>
<keyword evidence="2" id="KW-0813">Transport</keyword>
<feature type="transmembrane region" description="Helical" evidence="6">
    <location>
        <begin position="52"/>
        <end position="71"/>
    </location>
</feature>
<feature type="transmembrane region" description="Helical" evidence="6">
    <location>
        <begin position="102"/>
        <end position="121"/>
    </location>
</feature>
<evidence type="ECO:0000256" key="2">
    <source>
        <dbReference type="ARBA" id="ARBA00022448"/>
    </source>
</evidence>
<feature type="domain" description="Citrate transporter-like" evidence="7">
    <location>
        <begin position="69"/>
        <end position="393"/>
    </location>
</feature>
<name>A0A557RJE1_9GAMM</name>
<organism evidence="8 9">
    <name type="scientific">Spiribacter aquaticus</name>
    <dbReference type="NCBI Taxonomy" id="1935996"/>
    <lineage>
        <taxon>Bacteria</taxon>
        <taxon>Pseudomonadati</taxon>
        <taxon>Pseudomonadota</taxon>
        <taxon>Gammaproteobacteria</taxon>
        <taxon>Chromatiales</taxon>
        <taxon>Ectothiorhodospiraceae</taxon>
        <taxon>Spiribacter</taxon>
    </lineage>
</organism>
<feature type="transmembrane region" description="Helical" evidence="6">
    <location>
        <begin position="374"/>
        <end position="401"/>
    </location>
</feature>
<evidence type="ECO:0000256" key="4">
    <source>
        <dbReference type="ARBA" id="ARBA00022989"/>
    </source>
</evidence>
<dbReference type="GO" id="GO:0005886">
    <property type="term" value="C:plasma membrane"/>
    <property type="evidence" value="ECO:0007669"/>
    <property type="project" value="TreeGrafter"/>
</dbReference>
<accession>A0A557RJE1</accession>
<feature type="transmembrane region" description="Helical" evidence="6">
    <location>
        <begin position="166"/>
        <end position="183"/>
    </location>
</feature>
<comment type="subcellular location">
    <subcellularLocation>
        <location evidence="1">Membrane</location>
        <topology evidence="1">Multi-pass membrane protein</topology>
    </subcellularLocation>
</comment>
<dbReference type="Pfam" id="PF03600">
    <property type="entry name" value="CitMHS"/>
    <property type="match status" value="1"/>
</dbReference>
<evidence type="ECO:0000256" key="6">
    <source>
        <dbReference type="SAM" id="Phobius"/>
    </source>
</evidence>
<dbReference type="GO" id="GO:0022857">
    <property type="term" value="F:transmembrane transporter activity"/>
    <property type="evidence" value="ECO:0007669"/>
    <property type="project" value="TreeGrafter"/>
</dbReference>
<sequence>MPCVGGTRSCSVPPSTYKGDRMIRERLNVPVAVMAIVVVAAGLIVFNPPGWLPEGTALTTAIALITIGLYATGFIAEAMTSLVFFLAAMLFAIAPADVVFSGFSSSAFWIIFGGLIIGMSIRHTGLGQQIADRLIARLPGRYSALIAGTVTVGLLFAFLMPGAMGRMVLLVPIAVAVADRAGFGEAANGRIAVVLAAIFGTHVGSFAILPSNTPNVVWSGAMASVHGLEVGYMEYLAWHFPVLGILRSVLLVVVLVYAFPDRLGPRTETPAGAPPLDRDQRLTAFVLLGALAMWASDAVHGVGPAWVALAAALVYLLNAPRLVPARPFAALDMGPLLLLAGILGLGAVLAYTGIGEAAFKQLLPMLPFEPGEGARNYALVSLGGTALAVLTAMPGVPAIGVPLGDTLATATGWPVESVLTILAASYSTYLLPYQAPPILIGAQLGQIPYRALVRFTLGFALLSIILIFPLHYLWLRIIGVLAG</sequence>
<feature type="transmembrane region" description="Helical" evidence="6">
    <location>
        <begin position="190"/>
        <end position="209"/>
    </location>
</feature>
<keyword evidence="3 6" id="KW-0812">Transmembrane</keyword>
<reference evidence="8 9" key="1">
    <citation type="submission" date="2019-07" db="EMBL/GenBank/DDBJ databases">
        <title>Reclasification of Spiribacter aquaticus.</title>
        <authorList>
            <person name="Leon M.J."/>
            <person name="Sanchez-Porro C."/>
            <person name="Ventosa A."/>
        </authorList>
    </citation>
    <scope>NUCLEOTIDE SEQUENCE [LARGE SCALE GENOMIC DNA]</scope>
    <source>
        <strain evidence="8 9">SP30</strain>
    </source>
</reference>
<evidence type="ECO:0000256" key="1">
    <source>
        <dbReference type="ARBA" id="ARBA00004141"/>
    </source>
</evidence>
<proteinExistence type="predicted"/>
<evidence type="ECO:0000313" key="9">
    <source>
        <dbReference type="Proteomes" id="UP000316688"/>
    </source>
</evidence>
<keyword evidence="5 6" id="KW-0472">Membrane</keyword>
<keyword evidence="9" id="KW-1185">Reference proteome</keyword>